<reference evidence="2" key="1">
    <citation type="journal article" date="2020" name="Stud. Mycol.">
        <title>101 Dothideomycetes genomes: a test case for predicting lifestyles and emergence of pathogens.</title>
        <authorList>
            <person name="Haridas S."/>
            <person name="Albert R."/>
            <person name="Binder M."/>
            <person name="Bloem J."/>
            <person name="Labutti K."/>
            <person name="Salamov A."/>
            <person name="Andreopoulos B."/>
            <person name="Baker S."/>
            <person name="Barry K."/>
            <person name="Bills G."/>
            <person name="Bluhm B."/>
            <person name="Cannon C."/>
            <person name="Castanera R."/>
            <person name="Culley D."/>
            <person name="Daum C."/>
            <person name="Ezra D."/>
            <person name="Gonzalez J."/>
            <person name="Henrissat B."/>
            <person name="Kuo A."/>
            <person name="Liang C."/>
            <person name="Lipzen A."/>
            <person name="Lutzoni F."/>
            <person name="Magnuson J."/>
            <person name="Mondo S."/>
            <person name="Nolan M."/>
            <person name="Ohm R."/>
            <person name="Pangilinan J."/>
            <person name="Park H.-J."/>
            <person name="Ramirez L."/>
            <person name="Alfaro M."/>
            <person name="Sun H."/>
            <person name="Tritt A."/>
            <person name="Yoshinaga Y."/>
            <person name="Zwiers L.-H."/>
            <person name="Turgeon B."/>
            <person name="Goodwin S."/>
            <person name="Spatafora J."/>
            <person name="Crous P."/>
            <person name="Grigoriev I."/>
        </authorList>
    </citation>
    <scope>NUCLEOTIDE SEQUENCE</scope>
    <source>
        <strain evidence="2">CBS 130266</strain>
    </source>
</reference>
<name>A0A9P4NKF8_9PEZI</name>
<dbReference type="Proteomes" id="UP000800235">
    <property type="component" value="Unassembled WGS sequence"/>
</dbReference>
<dbReference type="OrthoDB" id="3880384at2759"/>
<evidence type="ECO:0000313" key="3">
    <source>
        <dbReference type="Proteomes" id="UP000800235"/>
    </source>
</evidence>
<keyword evidence="3" id="KW-1185">Reference proteome</keyword>
<comment type="caution">
    <text evidence="2">The sequence shown here is derived from an EMBL/GenBank/DDBJ whole genome shotgun (WGS) entry which is preliminary data.</text>
</comment>
<accession>A0A9P4NKF8</accession>
<feature type="region of interest" description="Disordered" evidence="1">
    <location>
        <begin position="195"/>
        <end position="222"/>
    </location>
</feature>
<organism evidence="2 3">
    <name type="scientific">Tothia fuscella</name>
    <dbReference type="NCBI Taxonomy" id="1048955"/>
    <lineage>
        <taxon>Eukaryota</taxon>
        <taxon>Fungi</taxon>
        <taxon>Dikarya</taxon>
        <taxon>Ascomycota</taxon>
        <taxon>Pezizomycotina</taxon>
        <taxon>Dothideomycetes</taxon>
        <taxon>Pleosporomycetidae</taxon>
        <taxon>Venturiales</taxon>
        <taxon>Cylindrosympodiaceae</taxon>
        <taxon>Tothia</taxon>
    </lineage>
</organism>
<protein>
    <submittedName>
        <fullName evidence="2">Uncharacterized protein</fullName>
    </submittedName>
</protein>
<dbReference type="AlphaFoldDB" id="A0A9P4NKF8"/>
<dbReference type="EMBL" id="MU007068">
    <property type="protein sequence ID" value="KAF2425717.1"/>
    <property type="molecule type" value="Genomic_DNA"/>
</dbReference>
<evidence type="ECO:0000256" key="1">
    <source>
        <dbReference type="SAM" id="MobiDB-lite"/>
    </source>
</evidence>
<gene>
    <name evidence="2" type="ORF">EJ08DRAFT_700262</name>
</gene>
<feature type="compositionally biased region" description="Polar residues" evidence="1">
    <location>
        <begin position="204"/>
        <end position="222"/>
    </location>
</feature>
<sequence>MAPNPYLWAKYLFSPTQWTTQPAPVQRASRTEEHWDFPIPGTYRHTPGRGWALIVIDDPETHKLELPQPITYSKVTHVYMLQSEYKLRRRHVFITGKDGVEREAGLFLLDDNVTWVKAWNDMGKLQAPFERWVIDAGSKEFRPMVYGDDPDWVSRKSSRAASLRASTTSDHGLCRSCGSSPRAGSLAEVKTNSTGFADSGLGSGQDTGSALTTPKNGNTSLQSFVPEKGVLRLSAAELSRRLTELEGE</sequence>
<proteinExistence type="predicted"/>
<evidence type="ECO:0000313" key="2">
    <source>
        <dbReference type="EMBL" id="KAF2425717.1"/>
    </source>
</evidence>